<comment type="caution">
    <text evidence="1">The sequence shown here is derived from an EMBL/GenBank/DDBJ whole genome shotgun (WGS) entry which is preliminary data.</text>
</comment>
<protein>
    <submittedName>
        <fullName evidence="1">Uncharacterized protein</fullName>
    </submittedName>
</protein>
<keyword evidence="2" id="KW-1185">Reference proteome</keyword>
<dbReference type="RefSeq" id="WP_285340461.1">
    <property type="nucleotide sequence ID" value="NZ_JASITI010000002.1"/>
</dbReference>
<evidence type="ECO:0000313" key="2">
    <source>
        <dbReference type="Proteomes" id="UP001223390"/>
    </source>
</evidence>
<dbReference type="Proteomes" id="UP001223390">
    <property type="component" value="Unassembled WGS sequence"/>
</dbReference>
<sequence>MDGRYIVATLHICAPYGAVPSARSVCACGRDKTAYGPRQTLALVQRHTDHRTACPLRADDRSAAA</sequence>
<proteinExistence type="predicted"/>
<evidence type="ECO:0000313" key="1">
    <source>
        <dbReference type="EMBL" id="MDK9494688.1"/>
    </source>
</evidence>
<reference evidence="1 2" key="1">
    <citation type="submission" date="2023-05" db="EMBL/GenBank/DDBJ databases">
        <title>Sequencing and Assembly of Streptomyces sp. NP73.</title>
        <authorList>
            <person name="Konwar A.N."/>
            <person name="Saikia K."/>
            <person name="Thakur D."/>
        </authorList>
    </citation>
    <scope>NUCLEOTIDE SEQUENCE [LARGE SCALE GENOMIC DNA]</scope>
    <source>
        <strain evidence="1 2">NP73</strain>
    </source>
</reference>
<accession>A0ABT7GM86</accession>
<name>A0ABT7GM86_9ACTN</name>
<dbReference type="EMBL" id="JASITI010000002">
    <property type="protein sequence ID" value="MDK9494688.1"/>
    <property type="molecule type" value="Genomic_DNA"/>
</dbReference>
<organism evidence="1 2">
    <name type="scientific">Streptomyces katrae</name>
    <dbReference type="NCBI Taxonomy" id="68223"/>
    <lineage>
        <taxon>Bacteria</taxon>
        <taxon>Bacillati</taxon>
        <taxon>Actinomycetota</taxon>
        <taxon>Actinomycetes</taxon>
        <taxon>Kitasatosporales</taxon>
        <taxon>Streptomycetaceae</taxon>
        <taxon>Streptomyces</taxon>
    </lineage>
</organism>
<gene>
    <name evidence="1" type="ORF">QEZ40_002367</name>
</gene>